<dbReference type="InterPro" id="IPR002129">
    <property type="entry name" value="PyrdxlP-dep_de-COase"/>
</dbReference>
<dbReference type="InterPro" id="IPR050477">
    <property type="entry name" value="GrpII_AminoAcid_Decarb"/>
</dbReference>
<evidence type="ECO:0000313" key="6">
    <source>
        <dbReference type="Proteomes" id="UP000517252"/>
    </source>
</evidence>
<comment type="cofactor">
    <cofactor evidence="1 4">
        <name>pyridoxal 5'-phosphate</name>
        <dbReference type="ChEBI" id="CHEBI:597326"/>
    </cofactor>
</comment>
<dbReference type="OrthoDB" id="2161780at2759"/>
<protein>
    <submittedName>
        <fullName evidence="5">L-tyrosine decarboxylase</fullName>
    </submittedName>
</protein>
<dbReference type="SUPFAM" id="SSF53383">
    <property type="entry name" value="PLP-dependent transferases"/>
    <property type="match status" value="1"/>
</dbReference>
<dbReference type="PANTHER" id="PTHR42735">
    <property type="match status" value="1"/>
</dbReference>
<keyword evidence="2 4" id="KW-0663">Pyridoxal phosphate</keyword>
<dbReference type="GO" id="GO:0016830">
    <property type="term" value="F:carbon-carbon lyase activity"/>
    <property type="evidence" value="ECO:0007669"/>
    <property type="project" value="InterPro"/>
</dbReference>
<dbReference type="PANTHER" id="PTHR42735:SF4">
    <property type="entry name" value="PYRIDOXAL PHOSPHATE-DEPENDENT DECARBOXYLASE FAMILY PROTEIN"/>
    <property type="match status" value="1"/>
</dbReference>
<evidence type="ECO:0000256" key="4">
    <source>
        <dbReference type="PIRSR" id="PIRSR602129-50"/>
    </source>
</evidence>
<accession>A0A6V8R332</accession>
<keyword evidence="3" id="KW-0456">Lyase</keyword>
<dbReference type="GO" id="GO:0030170">
    <property type="term" value="F:pyridoxal phosphate binding"/>
    <property type="evidence" value="ECO:0007669"/>
    <property type="project" value="InterPro"/>
</dbReference>
<evidence type="ECO:0000256" key="1">
    <source>
        <dbReference type="ARBA" id="ARBA00001933"/>
    </source>
</evidence>
<sequence>MGDDPHYDDRLAHARVGSYFLGPKAENFHVLNELMGKVLQDQQTVRQNLYRDDPAFITPGMMQANAYTESIDELRKYVKDLSEDLALHSIPFWSPRYNAHMNMDVALPSIIGYMATMMYNPNNVATEASPLTTKKEVEVGIDLCRMLGYGYGKVIPWGHITCDGSVANLEAIWAIRNLKFYPLSLMLAIGIKQSKNESKGIDPPLNFLAHADPPFLVENCKGEQKPFVELDTWELLNLKPSTVLELPTRLTDEYSITAQFLQDALNPYLVQTVGKDYLERCFDIEKSGKFFVSTTKHYSWPKGGAISGIGSVNFINVAVDEDARMDINDLRVHLDNCIDSQTPVYGGVAIMGSTEHGACDPLADLVSLRQEYESKGLSFAIHADAAWGGYFASFIDRDDKDSPADLLPLVPTLTLQPYTMKQLKSLKYADSITIDPHKSGYVNYPAGGLCYRDKRMRYLITWTSPIVYHDGDAEGSMGVYGVEGSKPGAAAVATWLTHRMLKLRPQGYGRLLGEAIFTCTKLYCHWATMTGAEDDLIVCPLIRLPSEKQAGHSASDIEKEKKRIREKILSVSNEDLVNDPENMEFLSTLGGDLMINAFACNFKVNGKVNDDVNEANYLNQCIFKRLSVTSTDDVVASRPLFLTSSTFGEATYGKCLESYKRRLQLVNGEHPASGDLTFLVNVTMSPWPTDQDFLGSLAEDFRRVANEEVKKCIIRNKIEPDTHGFVMQGIDQIHLVHIPMFQMANHRWQLIITADFPENAKQRYQQLRKENPDKFYTVANTQKELLEHMIQPGVEIEWRLDEGIPAPGTEPIMTFKLSNVRVVVRESMFFNALDQAYPERMPFYLYGSNAEAHLDHVLKKAPNGMISADSVKLALQPELSDEQLANGVVAVFDDVFEKAIQPLPLDDDSDISLAASGLSLVPGRTHKTSVYESYEAYKSGSAPIARGSISLGEYIFADWKDVNMDPAVPMPESEK</sequence>
<dbReference type="EMBL" id="BLZH01000011">
    <property type="protein sequence ID" value="GFP58960.1"/>
    <property type="molecule type" value="Genomic_DNA"/>
</dbReference>
<evidence type="ECO:0000256" key="2">
    <source>
        <dbReference type="ARBA" id="ARBA00022898"/>
    </source>
</evidence>
<feature type="modified residue" description="N6-(pyridoxal phosphate)lysine" evidence="4">
    <location>
        <position position="438"/>
    </location>
</feature>
<name>A0A6V8R332_TRIAP</name>
<proteinExistence type="predicted"/>
<organism evidence="5 6">
    <name type="scientific">Trichoderma asperellum</name>
    <name type="common">Filamentous fungus</name>
    <dbReference type="NCBI Taxonomy" id="101201"/>
    <lineage>
        <taxon>Eukaryota</taxon>
        <taxon>Fungi</taxon>
        <taxon>Dikarya</taxon>
        <taxon>Ascomycota</taxon>
        <taxon>Pezizomycotina</taxon>
        <taxon>Sordariomycetes</taxon>
        <taxon>Hypocreomycetidae</taxon>
        <taxon>Hypocreales</taxon>
        <taxon>Hypocreaceae</taxon>
        <taxon>Trichoderma</taxon>
    </lineage>
</organism>
<comment type="caution">
    <text evidence="5">The sequence shown here is derived from an EMBL/GenBank/DDBJ whole genome shotgun (WGS) entry which is preliminary data.</text>
</comment>
<dbReference type="Pfam" id="PF00282">
    <property type="entry name" value="Pyridoxal_deC"/>
    <property type="match status" value="1"/>
</dbReference>
<dbReference type="InterPro" id="IPR015424">
    <property type="entry name" value="PyrdxlP-dep_Trfase"/>
</dbReference>
<reference evidence="5 6" key="1">
    <citation type="submission" date="2020-07" db="EMBL/GenBank/DDBJ databases">
        <title>Trichoderma asperellum IC-1 whole genome shotgun sequence.</title>
        <authorList>
            <person name="Kanamasa S."/>
            <person name="Takahashi H."/>
        </authorList>
    </citation>
    <scope>NUCLEOTIDE SEQUENCE [LARGE SCALE GENOMIC DNA]</scope>
    <source>
        <strain evidence="5 6">IC-1</strain>
    </source>
</reference>
<dbReference type="GO" id="GO:0019752">
    <property type="term" value="P:carboxylic acid metabolic process"/>
    <property type="evidence" value="ECO:0007669"/>
    <property type="project" value="InterPro"/>
</dbReference>
<gene>
    <name evidence="5" type="ORF">TASIC1_0011032700</name>
</gene>
<evidence type="ECO:0000256" key="3">
    <source>
        <dbReference type="ARBA" id="ARBA00023239"/>
    </source>
</evidence>
<evidence type="ECO:0000313" key="5">
    <source>
        <dbReference type="EMBL" id="GFP58960.1"/>
    </source>
</evidence>
<dbReference type="Proteomes" id="UP000517252">
    <property type="component" value="Unassembled WGS sequence"/>
</dbReference>
<dbReference type="AlphaFoldDB" id="A0A6V8R332"/>
<dbReference type="Gene3D" id="3.40.640.10">
    <property type="entry name" value="Type I PLP-dependent aspartate aminotransferase-like (Major domain)"/>
    <property type="match status" value="1"/>
</dbReference>
<dbReference type="InterPro" id="IPR015421">
    <property type="entry name" value="PyrdxlP-dep_Trfase_major"/>
</dbReference>